<accession>A0ABQ4KZU9</accession>
<protein>
    <submittedName>
        <fullName evidence="2">Uncharacterized protein</fullName>
    </submittedName>
</protein>
<comment type="caution">
    <text evidence="2">The sequence shown here is derived from an EMBL/GenBank/DDBJ whole genome shotgun (WGS) entry which is preliminary data.</text>
</comment>
<evidence type="ECO:0000313" key="2">
    <source>
        <dbReference type="EMBL" id="GIN97227.1"/>
    </source>
</evidence>
<evidence type="ECO:0000313" key="3">
    <source>
        <dbReference type="Proteomes" id="UP000680670"/>
    </source>
</evidence>
<evidence type="ECO:0000256" key="1">
    <source>
        <dbReference type="SAM" id="MobiDB-lite"/>
    </source>
</evidence>
<feature type="region of interest" description="Disordered" evidence="1">
    <location>
        <begin position="42"/>
        <end position="71"/>
    </location>
</feature>
<gene>
    <name evidence="2" type="ORF">J6TS1_30970</name>
</gene>
<sequence>MMLSAVVNKTPSEAKSESPPYFCTYMQIVGADGMPETMKAINRTGNGMDNTANGSNSKGKKRSRKRDEVHK</sequence>
<reference evidence="2 3" key="1">
    <citation type="submission" date="2021-03" db="EMBL/GenBank/DDBJ databases">
        <title>Antimicrobial resistance genes in bacteria isolated from Japanese honey, and their potential for conferring macrolide and lincosamide resistance in the American foulbrood pathogen Paenibacillus larvae.</title>
        <authorList>
            <person name="Okamoto M."/>
            <person name="Kumagai M."/>
            <person name="Kanamori H."/>
            <person name="Takamatsu D."/>
        </authorList>
    </citation>
    <scope>NUCLEOTIDE SEQUENCE [LARGE SCALE GENOMIC DNA]</scope>
    <source>
        <strain evidence="2 3">J6TS1</strain>
    </source>
</reference>
<feature type="compositionally biased region" description="Polar residues" evidence="1">
    <location>
        <begin position="43"/>
        <end position="52"/>
    </location>
</feature>
<keyword evidence="3" id="KW-1185">Reference proteome</keyword>
<proteinExistence type="predicted"/>
<name>A0ABQ4KZU9_SIMTE</name>
<dbReference type="Proteomes" id="UP000680670">
    <property type="component" value="Unassembled WGS sequence"/>
</dbReference>
<organism evidence="2 3">
    <name type="scientific">Siminovitchia terrae</name>
    <name type="common">Bacillus terrae</name>
    <dbReference type="NCBI Taxonomy" id="1914933"/>
    <lineage>
        <taxon>Bacteria</taxon>
        <taxon>Bacillati</taxon>
        <taxon>Bacillota</taxon>
        <taxon>Bacilli</taxon>
        <taxon>Bacillales</taxon>
        <taxon>Bacillaceae</taxon>
        <taxon>Siminovitchia</taxon>
    </lineage>
</organism>
<dbReference type="EMBL" id="BORJ01000008">
    <property type="protein sequence ID" value="GIN97227.1"/>
    <property type="molecule type" value="Genomic_DNA"/>
</dbReference>